<proteinExistence type="predicted"/>
<reference evidence="2 3" key="1">
    <citation type="submission" date="2013-03" db="EMBL/GenBank/DDBJ databases">
        <title>Salinisphaera hydrothermalis C41B8 Genome Sequencing.</title>
        <authorList>
            <person name="Li C."/>
            <person name="Lai Q."/>
            <person name="Shao Z."/>
        </authorList>
    </citation>
    <scope>NUCLEOTIDE SEQUENCE [LARGE SCALE GENOMIC DNA]</scope>
    <source>
        <strain evidence="2 3">C41B8</strain>
    </source>
</reference>
<protein>
    <submittedName>
        <fullName evidence="2">Uncharacterized protein</fullName>
    </submittedName>
</protein>
<sequence length="182" mass="19725">MPRAVNNFETVRESPSATSDVTPVSAIGIDTLRRLLAEFDLGVTEVALDAPIPGSFWGDAEAGLRGDTLLVRPDTPLHSALHEAGHYVCMDPTRRAALDTDAGGDYDEENAVCYWQIMICDRIDGVDRATMCADMDAWGYTFRLGSAGAWFAEDAEDARAWLISAGLLDDDADRLMPGVRTA</sequence>
<dbReference type="PATRIC" id="fig|1304275.5.peg.3121"/>
<organism evidence="2 3">
    <name type="scientific">Salinisphaera hydrothermalis (strain C41B8)</name>
    <dbReference type="NCBI Taxonomy" id="1304275"/>
    <lineage>
        <taxon>Bacteria</taxon>
        <taxon>Pseudomonadati</taxon>
        <taxon>Pseudomonadota</taxon>
        <taxon>Gammaproteobacteria</taxon>
        <taxon>Salinisphaerales</taxon>
        <taxon>Salinisphaeraceae</taxon>
        <taxon>Salinisphaera</taxon>
    </lineage>
</organism>
<name>A0A084II51_SALHC</name>
<keyword evidence="3" id="KW-1185">Reference proteome</keyword>
<feature type="compositionally biased region" description="Polar residues" evidence="1">
    <location>
        <begin position="7"/>
        <end position="20"/>
    </location>
</feature>
<evidence type="ECO:0000256" key="1">
    <source>
        <dbReference type="SAM" id="MobiDB-lite"/>
    </source>
</evidence>
<accession>A0A084II51</accession>
<dbReference type="eggNOG" id="ENOG50314HW">
    <property type="taxonomic scope" value="Bacteria"/>
</dbReference>
<gene>
    <name evidence="2" type="ORF">C41B8_15265</name>
</gene>
<comment type="caution">
    <text evidence="2">The sequence shown here is derived from an EMBL/GenBank/DDBJ whole genome shotgun (WGS) entry which is preliminary data.</text>
</comment>
<dbReference type="AlphaFoldDB" id="A0A084II51"/>
<evidence type="ECO:0000313" key="2">
    <source>
        <dbReference type="EMBL" id="KEZ76385.1"/>
    </source>
</evidence>
<evidence type="ECO:0000313" key="3">
    <source>
        <dbReference type="Proteomes" id="UP000028302"/>
    </source>
</evidence>
<dbReference type="STRING" id="1304275.C41B8_15265"/>
<dbReference type="Proteomes" id="UP000028302">
    <property type="component" value="Unassembled WGS sequence"/>
</dbReference>
<feature type="region of interest" description="Disordered" evidence="1">
    <location>
        <begin position="1"/>
        <end position="20"/>
    </location>
</feature>
<dbReference type="EMBL" id="APNK01000031">
    <property type="protein sequence ID" value="KEZ76385.1"/>
    <property type="molecule type" value="Genomic_DNA"/>
</dbReference>